<evidence type="ECO:0000313" key="2">
    <source>
        <dbReference type="Proteomes" id="UP000011770"/>
    </source>
</evidence>
<accession>M3GWM1</accession>
<organism evidence="1 2">
    <name type="scientific">Leptospira weilii serovar Topaz str. LT2116</name>
    <dbReference type="NCBI Taxonomy" id="1088540"/>
    <lineage>
        <taxon>Bacteria</taxon>
        <taxon>Pseudomonadati</taxon>
        <taxon>Spirochaetota</taxon>
        <taxon>Spirochaetia</taxon>
        <taxon>Leptospirales</taxon>
        <taxon>Leptospiraceae</taxon>
        <taxon>Leptospira</taxon>
    </lineage>
</organism>
<proteinExistence type="predicted"/>
<gene>
    <name evidence="1" type="ORF">LEP1GSC188_3128</name>
</gene>
<dbReference type="Proteomes" id="UP000011770">
    <property type="component" value="Unassembled WGS sequence"/>
</dbReference>
<dbReference type="EMBL" id="AHOR02000044">
    <property type="protein sequence ID" value="EMF80910.1"/>
    <property type="molecule type" value="Genomic_DNA"/>
</dbReference>
<sequence length="123" mass="13545">MIDGETKKISIKNPTSSVVECWGMRVKFNQTNSRSLVEIKLIGQKREITYGPLQLGTIGDARDLGDNSETIPVNYKIFGSNEIEISITARGAIAAGDVTFTFFAEDYRPNPVRPVVQKKPAQG</sequence>
<name>M3GWM1_9LEPT</name>
<comment type="caution">
    <text evidence="1">The sequence shown here is derived from an EMBL/GenBank/DDBJ whole genome shotgun (WGS) entry which is preliminary data.</text>
</comment>
<protein>
    <submittedName>
        <fullName evidence="1">Uncharacterized protein</fullName>
    </submittedName>
</protein>
<reference evidence="1 2" key="1">
    <citation type="submission" date="2013-01" db="EMBL/GenBank/DDBJ databases">
        <authorList>
            <person name="Harkins D.M."/>
            <person name="Durkin A.S."/>
            <person name="Brinkac L.M."/>
            <person name="Haft D.H."/>
            <person name="Selengut J.D."/>
            <person name="Sanka R."/>
            <person name="DePew J."/>
            <person name="Purushe J."/>
            <person name="Tulsiani S.M."/>
            <person name="Graham G.C."/>
            <person name="Burns M.-A."/>
            <person name="Dohnt M.F."/>
            <person name="Smythe L.D."/>
            <person name="McKay D.B."/>
            <person name="Craig S.B."/>
            <person name="Vinetz J.M."/>
            <person name="Sutton G.G."/>
            <person name="Nierman W.C."/>
            <person name="Fouts D.E."/>
        </authorList>
    </citation>
    <scope>NUCLEOTIDE SEQUENCE [LARGE SCALE GENOMIC DNA]</scope>
    <source>
        <strain evidence="1 2">LT2116</strain>
    </source>
</reference>
<dbReference type="AlphaFoldDB" id="M3GWM1"/>
<evidence type="ECO:0000313" key="1">
    <source>
        <dbReference type="EMBL" id="EMF80910.1"/>
    </source>
</evidence>